<dbReference type="InterPro" id="IPR016292">
    <property type="entry name" value="Epoxide_hydrolase"/>
</dbReference>
<dbReference type="Proteomes" id="UP001500842">
    <property type="component" value="Unassembled WGS sequence"/>
</dbReference>
<feature type="domain" description="Epoxide hydrolase N-terminal" evidence="4">
    <location>
        <begin position="13"/>
        <end position="117"/>
    </location>
</feature>
<comment type="caution">
    <text evidence="5">The sequence shown here is derived from an EMBL/GenBank/DDBJ whole genome shotgun (WGS) entry which is preliminary data.</text>
</comment>
<dbReference type="InterPro" id="IPR000639">
    <property type="entry name" value="Epox_hydrolase-like"/>
</dbReference>
<dbReference type="Gene3D" id="3.40.50.1820">
    <property type="entry name" value="alpha/beta hydrolase"/>
    <property type="match status" value="1"/>
</dbReference>
<dbReference type="PANTHER" id="PTHR21661:SF35">
    <property type="entry name" value="EPOXIDE HYDROLASE"/>
    <property type="match status" value="1"/>
</dbReference>
<comment type="similarity">
    <text evidence="1">Belongs to the peptidase S33 family.</text>
</comment>
<proteinExistence type="inferred from homology"/>
<evidence type="ECO:0000259" key="4">
    <source>
        <dbReference type="Pfam" id="PF06441"/>
    </source>
</evidence>
<reference evidence="5 6" key="1">
    <citation type="journal article" date="2019" name="Int. J. Syst. Evol. Microbiol.">
        <title>The Global Catalogue of Microorganisms (GCM) 10K type strain sequencing project: providing services to taxonomists for standard genome sequencing and annotation.</title>
        <authorList>
            <consortium name="The Broad Institute Genomics Platform"/>
            <consortium name="The Broad Institute Genome Sequencing Center for Infectious Disease"/>
            <person name="Wu L."/>
            <person name="Ma J."/>
        </authorList>
    </citation>
    <scope>NUCLEOTIDE SEQUENCE [LARGE SCALE GENOMIC DNA]</scope>
    <source>
        <strain evidence="5 6">JCM 14942</strain>
    </source>
</reference>
<evidence type="ECO:0000256" key="1">
    <source>
        <dbReference type="ARBA" id="ARBA00010088"/>
    </source>
</evidence>
<dbReference type="RefSeq" id="WP_181411078.1">
    <property type="nucleotide sequence ID" value="NZ_BAAAOR010000011.1"/>
</dbReference>
<dbReference type="SUPFAM" id="SSF53474">
    <property type="entry name" value="alpha/beta-Hydrolases"/>
    <property type="match status" value="1"/>
</dbReference>
<gene>
    <name evidence="5" type="ORF">GCM10009788_14190</name>
</gene>
<dbReference type="Pfam" id="PF06441">
    <property type="entry name" value="EHN"/>
    <property type="match status" value="1"/>
</dbReference>
<keyword evidence="3 5" id="KW-0378">Hydrolase</keyword>
<dbReference type="InterPro" id="IPR029058">
    <property type="entry name" value="AB_hydrolase_fold"/>
</dbReference>
<dbReference type="PIRSF" id="PIRSF001112">
    <property type="entry name" value="Epoxide_hydrolase"/>
    <property type="match status" value="1"/>
</dbReference>
<keyword evidence="6" id="KW-1185">Reference proteome</keyword>
<dbReference type="InterPro" id="IPR010497">
    <property type="entry name" value="Epoxide_hydro_N"/>
</dbReference>
<organism evidence="5 6">
    <name type="scientific">Nocardioides humi</name>
    <dbReference type="NCBI Taxonomy" id="449461"/>
    <lineage>
        <taxon>Bacteria</taxon>
        <taxon>Bacillati</taxon>
        <taxon>Actinomycetota</taxon>
        <taxon>Actinomycetes</taxon>
        <taxon>Propionibacteriales</taxon>
        <taxon>Nocardioidaceae</taxon>
        <taxon>Nocardioides</taxon>
    </lineage>
</organism>
<evidence type="ECO:0000256" key="2">
    <source>
        <dbReference type="ARBA" id="ARBA00022797"/>
    </source>
</evidence>
<dbReference type="GO" id="GO:0016787">
    <property type="term" value="F:hydrolase activity"/>
    <property type="evidence" value="ECO:0007669"/>
    <property type="project" value="UniProtKB-KW"/>
</dbReference>
<dbReference type="PANTHER" id="PTHR21661">
    <property type="entry name" value="EPOXIDE HYDROLASE 1-RELATED"/>
    <property type="match status" value="1"/>
</dbReference>
<sequence length="404" mass="45033">MTGTPGPAWEPAEPFVVQVDQGTLDDLHERLARTRLAPDLDNEDWSYGVNGAYLAELVHSWRTEFDWRAQERRINELSHYRTVIDGIPIHFVHERGKGPDPTPIILTHGWPWTFWDFHDVIGPLTDPVAYGGSAEDSFDVIVPSLPGFGFSTPLRRTGMTIWDVADVWKTLMVDVLGYPRFAAHGGDYGVMVTAQLGHKYPEHLLGLHFAPRPLPLHAFNTDRPWADLFANAIPSGVGDRATFVEYERRKVGHVVAHVLDPQTLAHALHDSPAGLAAWLLERRRSWSDCGGDVESAFSRDDLLTSFTIYWASDSFVSTARLYHENAKIGWQPSHDRTPVVGVPTAVTVFEKDLPPGASMAWMEEYFDLRQVTSSPTGGHFAAAEEPDVVVRDIRSFLGGAHRGS</sequence>
<evidence type="ECO:0000313" key="6">
    <source>
        <dbReference type="Proteomes" id="UP001500842"/>
    </source>
</evidence>
<name>A0ABN2A429_9ACTN</name>
<keyword evidence="2" id="KW-0058">Aromatic hydrocarbons catabolism</keyword>
<accession>A0ABN2A429</accession>
<evidence type="ECO:0000313" key="5">
    <source>
        <dbReference type="EMBL" id="GAA1510984.1"/>
    </source>
</evidence>
<protein>
    <submittedName>
        <fullName evidence="5">Epoxide hydrolase</fullName>
    </submittedName>
</protein>
<dbReference type="PRINTS" id="PR00412">
    <property type="entry name" value="EPOXHYDRLASE"/>
</dbReference>
<evidence type="ECO:0000256" key="3">
    <source>
        <dbReference type="ARBA" id="ARBA00022801"/>
    </source>
</evidence>
<dbReference type="EMBL" id="BAAAOR010000011">
    <property type="protein sequence ID" value="GAA1510984.1"/>
    <property type="molecule type" value="Genomic_DNA"/>
</dbReference>